<organism evidence="1 2">
    <name type="scientific">Thalassobacterium maritimum</name>
    <dbReference type="NCBI Taxonomy" id="3041265"/>
    <lineage>
        <taxon>Bacteria</taxon>
        <taxon>Pseudomonadati</taxon>
        <taxon>Verrucomicrobiota</taxon>
        <taxon>Opitutia</taxon>
        <taxon>Puniceicoccales</taxon>
        <taxon>Coraliomargaritaceae</taxon>
        <taxon>Thalassobacterium</taxon>
    </lineage>
</organism>
<sequence length="223" mass="25154">MKKSILSILITCFAVAAYGDRVARVLYYGAPAGRPEYAFVNQVNQEPQKVSLDRHNFSESFDLAEGSIRLYFLPSLLAEDAPMPESAPSVYVPEDWSKVLILAFQDQNNPTMPIRLKAINANDDVFAPGGVYFVNFSEMTVFGMVGEKELISQPHSLEMVTKPIKERGSYLLKLATFKDNPNKHRPLVQQKCQYHPDVRVLTFVSPMPPPRMVKLYSVPIPNF</sequence>
<evidence type="ECO:0000313" key="2">
    <source>
        <dbReference type="Proteomes" id="UP001225316"/>
    </source>
</evidence>
<dbReference type="EMBL" id="JARXHW010000013">
    <property type="protein sequence ID" value="MDQ8207371.1"/>
    <property type="molecule type" value="Genomic_DNA"/>
</dbReference>
<reference evidence="1 2" key="1">
    <citation type="submission" date="2023-04" db="EMBL/GenBank/DDBJ databases">
        <title>A novel bacteria isolated from coastal sediment.</title>
        <authorList>
            <person name="Liu X.-J."/>
            <person name="Du Z.-J."/>
        </authorList>
    </citation>
    <scope>NUCLEOTIDE SEQUENCE [LARGE SCALE GENOMIC DNA]</scope>
    <source>
        <strain evidence="1 2">SDUM461003</strain>
    </source>
</reference>
<comment type="caution">
    <text evidence="1">The sequence shown here is derived from an EMBL/GenBank/DDBJ whole genome shotgun (WGS) entry which is preliminary data.</text>
</comment>
<protein>
    <submittedName>
        <fullName evidence="1">Uncharacterized protein</fullName>
    </submittedName>
</protein>
<dbReference type="RefSeq" id="WP_308949507.1">
    <property type="nucleotide sequence ID" value="NZ_JARXHW010000013.1"/>
</dbReference>
<dbReference type="Proteomes" id="UP001225316">
    <property type="component" value="Unassembled WGS sequence"/>
</dbReference>
<gene>
    <name evidence="1" type="ORF">QEH52_07620</name>
</gene>
<keyword evidence="2" id="KW-1185">Reference proteome</keyword>
<accession>A0ABU1AT74</accession>
<name>A0ABU1AT74_9BACT</name>
<evidence type="ECO:0000313" key="1">
    <source>
        <dbReference type="EMBL" id="MDQ8207371.1"/>
    </source>
</evidence>
<proteinExistence type="predicted"/>